<dbReference type="PANTHER" id="PTHR10133:SF27">
    <property type="entry name" value="DNA POLYMERASE NU"/>
    <property type="match status" value="1"/>
</dbReference>
<reference evidence="7 8" key="1">
    <citation type="submission" date="2009-10" db="EMBL/GenBank/DDBJ databases">
        <authorList>
            <person name="Qin X."/>
            <person name="Bachman B."/>
            <person name="Battles P."/>
            <person name="Bell A."/>
            <person name="Bess C."/>
            <person name="Bickham C."/>
            <person name="Chaboub L."/>
            <person name="Chen D."/>
            <person name="Coyle M."/>
            <person name="Deiros D.R."/>
            <person name="Dinh H."/>
            <person name="Forbes L."/>
            <person name="Fowler G."/>
            <person name="Francisco L."/>
            <person name="Fu Q."/>
            <person name="Gubbala S."/>
            <person name="Hale W."/>
            <person name="Han Y."/>
            <person name="Hemphill L."/>
            <person name="Highlander S.K."/>
            <person name="Hirani K."/>
            <person name="Hogues M."/>
            <person name="Jackson L."/>
            <person name="Jakkamsetti A."/>
            <person name="Javaid M."/>
            <person name="Jiang H."/>
            <person name="Korchina V."/>
            <person name="Kovar C."/>
            <person name="Lara F."/>
            <person name="Lee S."/>
            <person name="Mata R."/>
            <person name="Mathew T."/>
            <person name="Moen C."/>
            <person name="Morales K."/>
            <person name="Munidasa M."/>
            <person name="Nazareth L."/>
            <person name="Ngo R."/>
            <person name="Nguyen L."/>
            <person name="Okwuonu G."/>
            <person name="Ongeri F."/>
            <person name="Patil S."/>
            <person name="Petrosino J."/>
            <person name="Pham C."/>
            <person name="Pham P."/>
            <person name="Pu L.-L."/>
            <person name="Puazo M."/>
            <person name="Raj R."/>
            <person name="Reid J."/>
            <person name="Rouhana J."/>
            <person name="Saada N."/>
            <person name="Shang Y."/>
            <person name="Simmons D."/>
            <person name="Thornton R."/>
            <person name="Warren J."/>
            <person name="Weissenberger G."/>
            <person name="Zhang J."/>
            <person name="Zhang L."/>
            <person name="Zhou C."/>
            <person name="Zhu D."/>
            <person name="Muzny D."/>
            <person name="Worley K."/>
            <person name="Gibbs R."/>
        </authorList>
    </citation>
    <scope>NUCLEOTIDE SEQUENCE [LARGE SCALE GENOMIC DNA]</scope>
    <source>
        <strain evidence="7 8">DSM 17361</strain>
    </source>
</reference>
<organism evidence="7 8">
    <name type="scientific">Hallella bergensis DSM 17361</name>
    <dbReference type="NCBI Taxonomy" id="585502"/>
    <lineage>
        <taxon>Bacteria</taxon>
        <taxon>Pseudomonadati</taxon>
        <taxon>Bacteroidota</taxon>
        <taxon>Bacteroidia</taxon>
        <taxon>Bacteroidales</taxon>
        <taxon>Prevotellaceae</taxon>
        <taxon>Hallella</taxon>
    </lineage>
</organism>
<dbReference type="GO" id="GO:0006261">
    <property type="term" value="P:DNA-templated DNA replication"/>
    <property type="evidence" value="ECO:0007669"/>
    <property type="project" value="InterPro"/>
</dbReference>
<dbReference type="Gene3D" id="3.30.70.370">
    <property type="match status" value="1"/>
</dbReference>
<dbReference type="InterPro" id="IPR002298">
    <property type="entry name" value="DNA_polymerase_A"/>
</dbReference>
<dbReference type="HOGENOM" id="CLU_004675_2_0_10"/>
<comment type="caution">
    <text evidence="7">The sequence shown here is derived from an EMBL/GenBank/DDBJ whole genome shotgun (WGS) entry which is preliminary data.</text>
</comment>
<evidence type="ECO:0000256" key="1">
    <source>
        <dbReference type="ARBA" id="ARBA00007705"/>
    </source>
</evidence>
<dbReference type="Proteomes" id="UP000003160">
    <property type="component" value="Unassembled WGS sequence"/>
</dbReference>
<dbReference type="SMART" id="SM00482">
    <property type="entry name" value="POLAc"/>
    <property type="match status" value="1"/>
</dbReference>
<dbReference type="InterPro" id="IPR001098">
    <property type="entry name" value="DNA-dir_DNA_pol_A_palm_dom"/>
</dbReference>
<evidence type="ECO:0000313" key="8">
    <source>
        <dbReference type="Proteomes" id="UP000003160"/>
    </source>
</evidence>
<comment type="similarity">
    <text evidence="1">Belongs to the DNA polymerase type-A family.</text>
</comment>
<evidence type="ECO:0000256" key="4">
    <source>
        <dbReference type="ARBA" id="ARBA00022705"/>
    </source>
</evidence>
<keyword evidence="7" id="KW-0239">DNA-directed DNA polymerase</keyword>
<dbReference type="EC" id="2.7.7.7" evidence="2"/>
<sequence length="261" mass="30090">RLSSSDPNLQNIPVRDDDGKEIRKCFIPEPSCKFFSADYSQIELRIMAHLSCDENMMEAFREGFDIHRATASKIWKEAMDEVTDSQRKQAKQANFGIIYGITTYGLAQRMGIDNGEARQLIDDYFTTFPKVKEYMEKAKEIARERGYAETLFGRRRYLPDINSKNGTVRGFAERNAINAPIQGSEADIIKLAMIRIWKRFKKEGIRSRMILQVHDELNFSVYPDEAEKVEKIVLEEMQGAYPLHVPLIAEAGWGDNWLEAH</sequence>
<evidence type="ECO:0000256" key="2">
    <source>
        <dbReference type="ARBA" id="ARBA00012417"/>
    </source>
</evidence>
<evidence type="ECO:0000313" key="7">
    <source>
        <dbReference type="EMBL" id="EFA45251.1"/>
    </source>
</evidence>
<dbReference type="GO" id="GO:0003677">
    <property type="term" value="F:DNA binding"/>
    <property type="evidence" value="ECO:0007669"/>
    <property type="project" value="InterPro"/>
</dbReference>
<accession>D1PTJ1</accession>
<evidence type="ECO:0000259" key="6">
    <source>
        <dbReference type="SMART" id="SM00482"/>
    </source>
</evidence>
<dbReference type="PANTHER" id="PTHR10133">
    <property type="entry name" value="DNA POLYMERASE I"/>
    <property type="match status" value="1"/>
</dbReference>
<dbReference type="InterPro" id="IPR043502">
    <property type="entry name" value="DNA/RNA_pol_sf"/>
</dbReference>
<keyword evidence="4" id="KW-0235">DNA replication</keyword>
<dbReference type="FunFam" id="1.10.150.20:FF:000002">
    <property type="entry name" value="DNA polymerase I"/>
    <property type="match status" value="1"/>
</dbReference>
<dbReference type="SUPFAM" id="SSF56672">
    <property type="entry name" value="DNA/RNA polymerases"/>
    <property type="match status" value="1"/>
</dbReference>
<evidence type="ECO:0000256" key="5">
    <source>
        <dbReference type="ARBA" id="ARBA00049244"/>
    </source>
</evidence>
<dbReference type="eggNOG" id="COG0749">
    <property type="taxonomic scope" value="Bacteria"/>
</dbReference>
<dbReference type="GO" id="GO:0003887">
    <property type="term" value="F:DNA-directed DNA polymerase activity"/>
    <property type="evidence" value="ECO:0007669"/>
    <property type="project" value="UniProtKB-KW"/>
</dbReference>
<feature type="domain" description="DNA-directed DNA polymerase family A palm" evidence="6">
    <location>
        <begin position="19"/>
        <end position="225"/>
    </location>
</feature>
<feature type="non-terminal residue" evidence="7">
    <location>
        <position position="1"/>
    </location>
</feature>
<keyword evidence="7" id="KW-0808">Transferase</keyword>
<keyword evidence="8" id="KW-1185">Reference proteome</keyword>
<dbReference type="AlphaFoldDB" id="D1PTJ1"/>
<comment type="catalytic activity">
    <reaction evidence="5">
        <text>DNA(n) + a 2'-deoxyribonucleoside 5'-triphosphate = DNA(n+1) + diphosphate</text>
        <dbReference type="Rhea" id="RHEA:22508"/>
        <dbReference type="Rhea" id="RHEA-COMP:17339"/>
        <dbReference type="Rhea" id="RHEA-COMP:17340"/>
        <dbReference type="ChEBI" id="CHEBI:33019"/>
        <dbReference type="ChEBI" id="CHEBI:61560"/>
        <dbReference type="ChEBI" id="CHEBI:173112"/>
        <dbReference type="EC" id="2.7.7.7"/>
    </reaction>
</comment>
<gene>
    <name evidence="7" type="primary">polA</name>
    <name evidence="7" type="ORF">HMPREF0645_0276</name>
</gene>
<proteinExistence type="inferred from homology"/>
<evidence type="ECO:0000256" key="3">
    <source>
        <dbReference type="ARBA" id="ARBA00020311"/>
    </source>
</evidence>
<dbReference type="Pfam" id="PF00476">
    <property type="entry name" value="DNA_pol_A"/>
    <property type="match status" value="1"/>
</dbReference>
<dbReference type="EMBL" id="ACKS01000017">
    <property type="protein sequence ID" value="EFA45251.1"/>
    <property type="molecule type" value="Genomic_DNA"/>
</dbReference>
<dbReference type="PRINTS" id="PR00868">
    <property type="entry name" value="DNAPOLI"/>
</dbReference>
<keyword evidence="7" id="KW-0548">Nucleotidyltransferase</keyword>
<dbReference type="Gene3D" id="1.10.150.20">
    <property type="entry name" value="5' to 3' exonuclease, C-terminal subdomain"/>
    <property type="match status" value="1"/>
</dbReference>
<name>D1PTJ1_9BACT</name>
<dbReference type="GO" id="GO:0006302">
    <property type="term" value="P:double-strand break repair"/>
    <property type="evidence" value="ECO:0007669"/>
    <property type="project" value="TreeGrafter"/>
</dbReference>
<dbReference type="RefSeq" id="WP_007174625.1">
    <property type="nucleotide sequence ID" value="NZ_GG704782.1"/>
</dbReference>
<protein>
    <recommendedName>
        <fullName evidence="3">DNA polymerase I</fullName>
        <ecNumber evidence="2">2.7.7.7</ecNumber>
    </recommendedName>
</protein>